<dbReference type="Gene3D" id="1.25.40.10">
    <property type="entry name" value="Tetratricopeptide repeat domain"/>
    <property type="match status" value="1"/>
</dbReference>
<dbReference type="Pfam" id="PF13424">
    <property type="entry name" value="TPR_12"/>
    <property type="match status" value="1"/>
</dbReference>
<keyword evidence="5" id="KW-0809">Transit peptide</keyword>
<dbReference type="GO" id="GO:0005743">
    <property type="term" value="C:mitochondrial inner membrane"/>
    <property type="evidence" value="ECO:0007669"/>
    <property type="project" value="TreeGrafter"/>
</dbReference>
<comment type="similarity">
    <text evidence="2">Belongs to the TTC19 family.</text>
</comment>
<evidence type="ECO:0000256" key="3">
    <source>
        <dbReference type="ARBA" id="ARBA00022737"/>
    </source>
</evidence>
<dbReference type="InterPro" id="IPR011990">
    <property type="entry name" value="TPR-like_helical_dom_sf"/>
</dbReference>
<organism evidence="7 8">
    <name type="scientific">Amphibalanus amphitrite</name>
    <name type="common">Striped barnacle</name>
    <name type="synonym">Balanus amphitrite</name>
    <dbReference type="NCBI Taxonomy" id="1232801"/>
    <lineage>
        <taxon>Eukaryota</taxon>
        <taxon>Metazoa</taxon>
        <taxon>Ecdysozoa</taxon>
        <taxon>Arthropoda</taxon>
        <taxon>Crustacea</taxon>
        <taxon>Multicrustacea</taxon>
        <taxon>Cirripedia</taxon>
        <taxon>Thoracica</taxon>
        <taxon>Thoracicalcarea</taxon>
        <taxon>Balanomorpha</taxon>
        <taxon>Balanoidea</taxon>
        <taxon>Balanidae</taxon>
        <taxon>Amphibalaninae</taxon>
        <taxon>Amphibalanus</taxon>
    </lineage>
</organism>
<protein>
    <submittedName>
        <fullName evidence="7">Tetratricopeptide repeat protein 19, mitochondrial</fullName>
    </submittedName>
</protein>
<dbReference type="EMBL" id="VIIS01000206">
    <property type="protein sequence ID" value="KAF0311921.1"/>
    <property type="molecule type" value="Genomic_DNA"/>
</dbReference>
<dbReference type="PANTHER" id="PTHR13143">
    <property type="entry name" value="TETRATRICOPEPTIDE REPEAT PROTEIN 19"/>
    <property type="match status" value="1"/>
</dbReference>
<evidence type="ECO:0000256" key="2">
    <source>
        <dbReference type="ARBA" id="ARBA00008219"/>
    </source>
</evidence>
<evidence type="ECO:0000256" key="1">
    <source>
        <dbReference type="ARBA" id="ARBA00004173"/>
    </source>
</evidence>
<evidence type="ECO:0000313" key="8">
    <source>
        <dbReference type="Proteomes" id="UP000440578"/>
    </source>
</evidence>
<evidence type="ECO:0000256" key="5">
    <source>
        <dbReference type="ARBA" id="ARBA00022946"/>
    </source>
</evidence>
<dbReference type="SUPFAM" id="SSF48452">
    <property type="entry name" value="TPR-like"/>
    <property type="match status" value="1"/>
</dbReference>
<evidence type="ECO:0000313" key="7">
    <source>
        <dbReference type="EMBL" id="KAF0311921.1"/>
    </source>
</evidence>
<comment type="caution">
    <text evidence="7">The sequence shown here is derived from an EMBL/GenBank/DDBJ whole genome shotgun (WGS) entry which is preliminary data.</text>
</comment>
<keyword evidence="3" id="KW-0677">Repeat</keyword>
<name>A0A6A4XBW1_AMPAM</name>
<dbReference type="Proteomes" id="UP000440578">
    <property type="component" value="Unassembled WGS sequence"/>
</dbReference>
<dbReference type="AlphaFoldDB" id="A0A6A4XBW1"/>
<evidence type="ECO:0000256" key="4">
    <source>
        <dbReference type="ARBA" id="ARBA00022803"/>
    </source>
</evidence>
<proteinExistence type="inferred from homology"/>
<keyword evidence="6" id="KW-0496">Mitochondrion</keyword>
<evidence type="ECO:0000256" key="6">
    <source>
        <dbReference type="ARBA" id="ARBA00023128"/>
    </source>
</evidence>
<dbReference type="InterPro" id="IPR040395">
    <property type="entry name" value="TTC19"/>
</dbReference>
<comment type="subcellular location">
    <subcellularLocation>
        <location evidence="1">Mitochondrion</location>
    </subcellularLocation>
</comment>
<dbReference type="GO" id="GO:0034551">
    <property type="term" value="P:mitochondrial respiratory chain complex III assembly"/>
    <property type="evidence" value="ECO:0007669"/>
    <property type="project" value="InterPro"/>
</dbReference>
<keyword evidence="4" id="KW-0802">TPR repeat</keyword>
<sequence>MNADATDSNAFVEVSLKLASVFASSGDPERADAGFQFCIDTQERKIAAAGGEAAADADTLGLWGMSVDWYARFLRSRHQYDRARELTAQALAACVRVGGERAEQSVVLLSDLGTLDLLCGDAEVAAERLERAARLAEELDLAELATIQVNLGMVRLQQGMAREARRSCAAAHRRATRNGDTEAQGMADECLKKAKKLSSG</sequence>
<dbReference type="OrthoDB" id="5986190at2759"/>
<accession>A0A6A4XBW1</accession>
<gene>
    <name evidence="7" type="primary">Ttc19</name>
    <name evidence="7" type="ORF">FJT64_017318</name>
</gene>
<dbReference type="PANTHER" id="PTHR13143:SF6">
    <property type="entry name" value="TETRATRICOPEPTIDE REPEAT PROTEIN 19, MITOCHONDRIAL"/>
    <property type="match status" value="1"/>
</dbReference>
<reference evidence="7 8" key="1">
    <citation type="submission" date="2019-07" db="EMBL/GenBank/DDBJ databases">
        <title>Draft genome assembly of a fouling barnacle, Amphibalanus amphitrite (Darwin, 1854): The first reference genome for Thecostraca.</title>
        <authorList>
            <person name="Kim W."/>
        </authorList>
    </citation>
    <scope>NUCLEOTIDE SEQUENCE [LARGE SCALE GENOMIC DNA]</scope>
    <source>
        <strain evidence="7">SNU_AA5</strain>
        <tissue evidence="7">Soma without cirri and trophi</tissue>
    </source>
</reference>
<keyword evidence="8" id="KW-1185">Reference proteome</keyword>